<dbReference type="EMBL" id="UYJE01004650">
    <property type="protein sequence ID" value="VDI30091.1"/>
    <property type="molecule type" value="Genomic_DNA"/>
</dbReference>
<dbReference type="Proteomes" id="UP000596742">
    <property type="component" value="Unassembled WGS sequence"/>
</dbReference>
<proteinExistence type="predicted"/>
<gene>
    <name evidence="1" type="ORF">MGAL_10B060250</name>
</gene>
<accession>A0A8B6E7U4</accession>
<feature type="non-terminal residue" evidence="1">
    <location>
        <position position="1"/>
    </location>
</feature>
<sequence length="65" mass="7470">MAMYVYEDERRMGEILTKLDRTGVTFHGETADKVVELLSNRCGCRQNKECINNIEDSDEEQGPCK</sequence>
<protein>
    <submittedName>
        <fullName evidence="1">Uncharacterized protein</fullName>
    </submittedName>
</protein>
<dbReference type="AlphaFoldDB" id="A0A8B6E7U4"/>
<evidence type="ECO:0000313" key="2">
    <source>
        <dbReference type="Proteomes" id="UP000596742"/>
    </source>
</evidence>
<name>A0A8B6E7U4_MYTGA</name>
<reference evidence="1" key="1">
    <citation type="submission" date="2018-11" db="EMBL/GenBank/DDBJ databases">
        <authorList>
            <person name="Alioto T."/>
            <person name="Alioto T."/>
        </authorList>
    </citation>
    <scope>NUCLEOTIDE SEQUENCE</scope>
</reference>
<keyword evidence="2" id="KW-1185">Reference proteome</keyword>
<evidence type="ECO:0000313" key="1">
    <source>
        <dbReference type="EMBL" id="VDI30091.1"/>
    </source>
</evidence>
<organism evidence="1 2">
    <name type="scientific">Mytilus galloprovincialis</name>
    <name type="common">Mediterranean mussel</name>
    <dbReference type="NCBI Taxonomy" id="29158"/>
    <lineage>
        <taxon>Eukaryota</taxon>
        <taxon>Metazoa</taxon>
        <taxon>Spiralia</taxon>
        <taxon>Lophotrochozoa</taxon>
        <taxon>Mollusca</taxon>
        <taxon>Bivalvia</taxon>
        <taxon>Autobranchia</taxon>
        <taxon>Pteriomorphia</taxon>
        <taxon>Mytilida</taxon>
        <taxon>Mytiloidea</taxon>
        <taxon>Mytilidae</taxon>
        <taxon>Mytilinae</taxon>
        <taxon>Mytilus</taxon>
    </lineage>
</organism>
<comment type="caution">
    <text evidence="1">The sequence shown here is derived from an EMBL/GenBank/DDBJ whole genome shotgun (WGS) entry which is preliminary data.</text>
</comment>